<dbReference type="PANTHER" id="PTHR42852">
    <property type="entry name" value="THIOL:DISULFIDE INTERCHANGE PROTEIN DSBE"/>
    <property type="match status" value="1"/>
</dbReference>
<keyword evidence="3" id="KW-1185">Reference proteome</keyword>
<proteinExistence type="predicted"/>
<accession>A0A5B7TRD4</accession>
<dbReference type="CDD" id="cd02966">
    <property type="entry name" value="TlpA_like_family"/>
    <property type="match status" value="1"/>
</dbReference>
<dbReference type="AlphaFoldDB" id="A0A5B7TRD4"/>
<name>A0A5B7TRD4_9FLAO</name>
<dbReference type="EMBL" id="CP040749">
    <property type="protein sequence ID" value="QCX38870.1"/>
    <property type="molecule type" value="Genomic_DNA"/>
</dbReference>
<gene>
    <name evidence="2" type="ORF">FF125_10640</name>
</gene>
<sequence>MSLKHTIFGIFFIIIIGCVTKTESAADFKDLEGNSVLLSDFKGKRILMNFWATWCVPCIEEMPSMAETQELLASENYIFLFATTDELSKIDKFKEKHQFPFQYLRYQSSLDKLNIHALPATFIYNTKGALVKRFDGAQEWNSVEMMKQLKSIE</sequence>
<dbReference type="KEGG" id="fbe:FF125_10640"/>
<feature type="domain" description="Thioredoxin" evidence="1">
    <location>
        <begin position="17"/>
        <end position="153"/>
    </location>
</feature>
<organism evidence="2 3">
    <name type="scientific">Aureibaculum algae</name>
    <dbReference type="NCBI Taxonomy" id="2584122"/>
    <lineage>
        <taxon>Bacteria</taxon>
        <taxon>Pseudomonadati</taxon>
        <taxon>Bacteroidota</taxon>
        <taxon>Flavobacteriia</taxon>
        <taxon>Flavobacteriales</taxon>
        <taxon>Flavobacteriaceae</taxon>
        <taxon>Aureibaculum</taxon>
    </lineage>
</organism>
<dbReference type="InterPro" id="IPR050553">
    <property type="entry name" value="Thioredoxin_ResA/DsbE_sf"/>
</dbReference>
<dbReference type="Gene3D" id="3.40.30.10">
    <property type="entry name" value="Glutaredoxin"/>
    <property type="match status" value="1"/>
</dbReference>
<dbReference type="Proteomes" id="UP000306229">
    <property type="component" value="Chromosome"/>
</dbReference>
<dbReference type="RefSeq" id="WP_138949751.1">
    <property type="nucleotide sequence ID" value="NZ_CP040749.1"/>
</dbReference>
<dbReference type="OrthoDB" id="9815205at2"/>
<dbReference type="InterPro" id="IPR013740">
    <property type="entry name" value="Redoxin"/>
</dbReference>
<dbReference type="Pfam" id="PF08534">
    <property type="entry name" value="Redoxin"/>
    <property type="match status" value="1"/>
</dbReference>
<dbReference type="InterPro" id="IPR013766">
    <property type="entry name" value="Thioredoxin_domain"/>
</dbReference>
<evidence type="ECO:0000313" key="3">
    <source>
        <dbReference type="Proteomes" id="UP000306229"/>
    </source>
</evidence>
<dbReference type="GO" id="GO:0016491">
    <property type="term" value="F:oxidoreductase activity"/>
    <property type="evidence" value="ECO:0007669"/>
    <property type="project" value="InterPro"/>
</dbReference>
<protein>
    <submittedName>
        <fullName evidence="2">TlpA family protein disulfide reductase</fullName>
    </submittedName>
</protein>
<evidence type="ECO:0000313" key="2">
    <source>
        <dbReference type="EMBL" id="QCX38870.1"/>
    </source>
</evidence>
<dbReference type="InterPro" id="IPR036249">
    <property type="entry name" value="Thioredoxin-like_sf"/>
</dbReference>
<evidence type="ECO:0000259" key="1">
    <source>
        <dbReference type="PROSITE" id="PS51352"/>
    </source>
</evidence>
<reference evidence="2 3" key="1">
    <citation type="submission" date="2019-05" db="EMBL/GenBank/DDBJ databases">
        <title>Algicella ahnfeltiae gen. nov., sp. nov., a novel marine bacterium of the family Flavobacteriaceae isolated from a red alga.</title>
        <authorList>
            <person name="Nedashkovskaya O.I."/>
            <person name="Kukhlevskiy A.D."/>
            <person name="Kim S.-G."/>
            <person name="Zhukova N.V."/>
            <person name="Mikhailov V.V."/>
        </authorList>
    </citation>
    <scope>NUCLEOTIDE SEQUENCE [LARGE SCALE GENOMIC DNA]</scope>
    <source>
        <strain evidence="2 3">10Alg115</strain>
    </source>
</reference>
<dbReference type="SUPFAM" id="SSF52833">
    <property type="entry name" value="Thioredoxin-like"/>
    <property type="match status" value="1"/>
</dbReference>
<dbReference type="PROSITE" id="PS51257">
    <property type="entry name" value="PROKAR_LIPOPROTEIN"/>
    <property type="match status" value="1"/>
</dbReference>
<dbReference type="PROSITE" id="PS51352">
    <property type="entry name" value="THIOREDOXIN_2"/>
    <property type="match status" value="1"/>
</dbReference>
<dbReference type="PANTHER" id="PTHR42852:SF17">
    <property type="entry name" value="THIOREDOXIN-LIKE PROTEIN HI_1115"/>
    <property type="match status" value="1"/>
</dbReference>